<keyword evidence="1" id="KW-0547">Nucleotide-binding</keyword>
<name>A0ABW0HWF6_9BACL</name>
<dbReference type="EMBL" id="JBHSMI010000025">
    <property type="protein sequence ID" value="MFC5404217.1"/>
    <property type="molecule type" value="Genomic_DNA"/>
</dbReference>
<dbReference type="InterPro" id="IPR011761">
    <property type="entry name" value="ATP-grasp"/>
</dbReference>
<dbReference type="PROSITE" id="PS50975">
    <property type="entry name" value="ATP_GRASP"/>
    <property type="match status" value="1"/>
</dbReference>
<evidence type="ECO:0000313" key="3">
    <source>
        <dbReference type="EMBL" id="MFC5404217.1"/>
    </source>
</evidence>
<gene>
    <name evidence="3" type="ORF">ACFPOF_15850</name>
</gene>
<dbReference type="Pfam" id="PF02655">
    <property type="entry name" value="ATP-grasp_3"/>
    <property type="match status" value="1"/>
</dbReference>
<dbReference type="SUPFAM" id="SSF56059">
    <property type="entry name" value="Glutathione synthetase ATP-binding domain-like"/>
    <property type="match status" value="1"/>
</dbReference>
<evidence type="ECO:0000313" key="4">
    <source>
        <dbReference type="Proteomes" id="UP001596113"/>
    </source>
</evidence>
<organism evidence="3 4">
    <name type="scientific">Cohnella soli</name>
    <dbReference type="NCBI Taxonomy" id="425005"/>
    <lineage>
        <taxon>Bacteria</taxon>
        <taxon>Bacillati</taxon>
        <taxon>Bacillota</taxon>
        <taxon>Bacilli</taxon>
        <taxon>Bacillales</taxon>
        <taxon>Paenibacillaceae</taxon>
        <taxon>Cohnella</taxon>
    </lineage>
</organism>
<proteinExistence type="predicted"/>
<reference evidence="4" key="1">
    <citation type="journal article" date="2019" name="Int. J. Syst. Evol. Microbiol.">
        <title>The Global Catalogue of Microorganisms (GCM) 10K type strain sequencing project: providing services to taxonomists for standard genome sequencing and annotation.</title>
        <authorList>
            <consortium name="The Broad Institute Genomics Platform"/>
            <consortium name="The Broad Institute Genome Sequencing Center for Infectious Disease"/>
            <person name="Wu L."/>
            <person name="Ma J."/>
        </authorList>
    </citation>
    <scope>NUCLEOTIDE SEQUENCE [LARGE SCALE GENOMIC DNA]</scope>
    <source>
        <strain evidence="4">CGMCC 1.18575</strain>
    </source>
</reference>
<dbReference type="RefSeq" id="WP_378134275.1">
    <property type="nucleotide sequence ID" value="NZ_JBHSMI010000025.1"/>
</dbReference>
<keyword evidence="1" id="KW-0067">ATP-binding</keyword>
<evidence type="ECO:0000259" key="2">
    <source>
        <dbReference type="PROSITE" id="PS50975"/>
    </source>
</evidence>
<protein>
    <submittedName>
        <fullName evidence="3">ATP-grasp domain-containing protein</fullName>
    </submittedName>
</protein>
<dbReference type="InterPro" id="IPR003806">
    <property type="entry name" value="ATP-grasp_PylC-type"/>
</dbReference>
<feature type="domain" description="ATP-grasp" evidence="2">
    <location>
        <begin position="103"/>
        <end position="301"/>
    </location>
</feature>
<comment type="caution">
    <text evidence="3">The sequence shown here is derived from an EMBL/GenBank/DDBJ whole genome shotgun (WGS) entry which is preliminary data.</text>
</comment>
<dbReference type="Proteomes" id="UP001596113">
    <property type="component" value="Unassembled WGS sequence"/>
</dbReference>
<dbReference type="Gene3D" id="3.30.470.20">
    <property type="entry name" value="ATP-grasp fold, B domain"/>
    <property type="match status" value="1"/>
</dbReference>
<keyword evidence="4" id="KW-1185">Reference proteome</keyword>
<accession>A0ABW0HWF6</accession>
<sequence length="379" mass="44111">MDLIEQQEQQLLLSAKSTDTILLRHNPDKQFLSYLAKHGFELPNIQIVNNKTLPEDREHRQISLVPYLITEEVDLWTRNTPERSAIGAPYDLVKKLNNKFFTRQMAINHEFRTTVGYFCNDEQELREAYTSLRNAGFEKCVLKIPYGASGKGLKIITNEQEFLTVCKFITRRSHQFDLLLEGWHPTQQCINAQLWIDPTSVKLLAVTEQMIDQNGVYKGTHFTPKFSTSLMEQYRTEVLRLGSILQQKGYFGVCGVDSIVDTNGILYPIIEINARFTQVTYLLPVVAKLINTYSFIFSRYIRFETRSPQAFSNLYEKLHKRLSPDTRNGFMVYTFVRGTLPEQSKTRYRLFVLFYGSDEEKVHNMIKMFIDEHVGVDQL</sequence>
<evidence type="ECO:0000256" key="1">
    <source>
        <dbReference type="PROSITE-ProRule" id="PRU00409"/>
    </source>
</evidence>